<organism evidence="1 2">
    <name type="scientific">Zancudomyces culisetae</name>
    <name type="common">Gut fungus</name>
    <name type="synonym">Smittium culisetae</name>
    <dbReference type="NCBI Taxonomy" id="1213189"/>
    <lineage>
        <taxon>Eukaryota</taxon>
        <taxon>Fungi</taxon>
        <taxon>Fungi incertae sedis</taxon>
        <taxon>Zoopagomycota</taxon>
        <taxon>Kickxellomycotina</taxon>
        <taxon>Harpellomycetes</taxon>
        <taxon>Harpellales</taxon>
        <taxon>Legeriomycetaceae</taxon>
        <taxon>Zancudomyces</taxon>
    </lineage>
</organism>
<sequence length="38" mass="4372">MPEKLDEVITLVVELENTINSNLSYMNRSEFRSPYPAA</sequence>
<evidence type="ECO:0000313" key="2">
    <source>
        <dbReference type="Proteomes" id="UP000188320"/>
    </source>
</evidence>
<dbReference type="Proteomes" id="UP000188320">
    <property type="component" value="Unassembled WGS sequence"/>
</dbReference>
<dbReference type="EMBL" id="LSSK01000885">
    <property type="protein sequence ID" value="OMH81500.1"/>
    <property type="molecule type" value="Genomic_DNA"/>
</dbReference>
<keyword evidence="2" id="KW-1185">Reference proteome</keyword>
<name>A0A1R1PKK8_ZANCU</name>
<reference evidence="2" key="1">
    <citation type="submission" date="2017-01" db="EMBL/GenBank/DDBJ databases">
        <authorList>
            <person name="Wang Y."/>
            <person name="White M."/>
            <person name="Kvist S."/>
            <person name="Moncalvo J.-M."/>
        </authorList>
    </citation>
    <scope>NUCLEOTIDE SEQUENCE [LARGE SCALE GENOMIC DNA]</scope>
    <source>
        <strain evidence="2">COL-18-3</strain>
    </source>
</reference>
<gene>
    <name evidence="1" type="ORF">AX774_g5041</name>
</gene>
<evidence type="ECO:0000313" key="1">
    <source>
        <dbReference type="EMBL" id="OMH81500.1"/>
    </source>
</evidence>
<proteinExistence type="predicted"/>
<protein>
    <submittedName>
        <fullName evidence="1">Uncharacterized protein</fullName>
    </submittedName>
</protein>
<accession>A0A1R1PKK8</accession>
<feature type="non-terminal residue" evidence="1">
    <location>
        <position position="38"/>
    </location>
</feature>
<comment type="caution">
    <text evidence="1">The sequence shown here is derived from an EMBL/GenBank/DDBJ whole genome shotgun (WGS) entry which is preliminary data.</text>
</comment>
<dbReference type="AlphaFoldDB" id="A0A1R1PKK8"/>